<feature type="signal peptide" evidence="2">
    <location>
        <begin position="1"/>
        <end position="33"/>
    </location>
</feature>
<keyword evidence="4" id="KW-1185">Reference proteome</keyword>
<feature type="chain" id="PRO_5035303058" description="Secreted protein" evidence="2">
    <location>
        <begin position="34"/>
        <end position="152"/>
    </location>
</feature>
<organism evidence="3 4">
    <name type="scientific">Oxalicibacterium faecigallinarum</name>
    <dbReference type="NCBI Taxonomy" id="573741"/>
    <lineage>
        <taxon>Bacteria</taxon>
        <taxon>Pseudomonadati</taxon>
        <taxon>Pseudomonadota</taxon>
        <taxon>Betaproteobacteria</taxon>
        <taxon>Burkholderiales</taxon>
        <taxon>Oxalobacteraceae</taxon>
        <taxon>Oxalicibacterium</taxon>
    </lineage>
</organism>
<evidence type="ECO:0008006" key="5">
    <source>
        <dbReference type="Google" id="ProtNLM"/>
    </source>
</evidence>
<comment type="caution">
    <text evidence="3">The sequence shown here is derived from an EMBL/GenBank/DDBJ whole genome shotgun (WGS) entry which is preliminary data.</text>
</comment>
<evidence type="ECO:0000313" key="4">
    <source>
        <dbReference type="Proteomes" id="UP000642180"/>
    </source>
</evidence>
<dbReference type="AlphaFoldDB" id="A0A8J3AQN5"/>
<feature type="region of interest" description="Disordered" evidence="1">
    <location>
        <begin position="109"/>
        <end position="152"/>
    </location>
</feature>
<keyword evidence="2" id="KW-0732">Signal</keyword>
<sequence length="152" mass="16199">MSYHHHVKGMTRKYLIGFSLMAASVAFGSSANAADAKATDTYQKERAACLDGTSHQDRATCLREAAAARGEAKRGNLTESSSYDNNASQRCSVLPPADRDDCIRRVQGAGTASGSVESGGIYRETRTTVPVEPPPAPAYEPVPVVPPPAQRY</sequence>
<feature type="compositionally biased region" description="Pro residues" evidence="1">
    <location>
        <begin position="131"/>
        <end position="152"/>
    </location>
</feature>
<reference evidence="4" key="1">
    <citation type="journal article" date="2019" name="Int. J. Syst. Evol. Microbiol.">
        <title>The Global Catalogue of Microorganisms (GCM) 10K type strain sequencing project: providing services to taxonomists for standard genome sequencing and annotation.</title>
        <authorList>
            <consortium name="The Broad Institute Genomics Platform"/>
            <consortium name="The Broad Institute Genome Sequencing Center for Infectious Disease"/>
            <person name="Wu L."/>
            <person name="Ma J."/>
        </authorList>
    </citation>
    <scope>NUCLEOTIDE SEQUENCE [LARGE SCALE GENOMIC DNA]</scope>
    <source>
        <strain evidence="4">CCM 2767</strain>
    </source>
</reference>
<feature type="region of interest" description="Disordered" evidence="1">
    <location>
        <begin position="68"/>
        <end position="91"/>
    </location>
</feature>
<accession>A0A8J3AQN5</accession>
<evidence type="ECO:0000313" key="3">
    <source>
        <dbReference type="EMBL" id="GGI19886.1"/>
    </source>
</evidence>
<name>A0A8J3AQN5_9BURK</name>
<evidence type="ECO:0000256" key="2">
    <source>
        <dbReference type="SAM" id="SignalP"/>
    </source>
</evidence>
<proteinExistence type="predicted"/>
<dbReference type="EMBL" id="BMDI01000002">
    <property type="protein sequence ID" value="GGI19886.1"/>
    <property type="molecule type" value="Genomic_DNA"/>
</dbReference>
<evidence type="ECO:0000256" key="1">
    <source>
        <dbReference type="SAM" id="MobiDB-lite"/>
    </source>
</evidence>
<dbReference type="RefSeq" id="WP_229726356.1">
    <property type="nucleotide sequence ID" value="NZ_BMDI01000002.1"/>
</dbReference>
<feature type="compositionally biased region" description="Polar residues" evidence="1">
    <location>
        <begin position="77"/>
        <end position="91"/>
    </location>
</feature>
<protein>
    <recommendedName>
        <fullName evidence="5">Secreted protein</fullName>
    </recommendedName>
</protein>
<gene>
    <name evidence="3" type="ORF">GCM10008066_21270</name>
</gene>
<dbReference type="Proteomes" id="UP000642180">
    <property type="component" value="Unassembled WGS sequence"/>
</dbReference>